<dbReference type="GO" id="GO:0005737">
    <property type="term" value="C:cytoplasm"/>
    <property type="evidence" value="ECO:0007669"/>
    <property type="project" value="UniProtKB-SubCell"/>
</dbReference>
<dbReference type="PROSITE" id="PS50103">
    <property type="entry name" value="ZF_C3H1"/>
    <property type="match status" value="1"/>
</dbReference>
<evidence type="ECO:0000256" key="3">
    <source>
        <dbReference type="ARBA" id="ARBA00009056"/>
    </source>
</evidence>
<comment type="similarity">
    <text evidence="3 10">Belongs to the TRM44 family.</text>
</comment>
<evidence type="ECO:0000256" key="8">
    <source>
        <dbReference type="ARBA" id="ARBA00022694"/>
    </source>
</evidence>
<evidence type="ECO:0000256" key="7">
    <source>
        <dbReference type="ARBA" id="ARBA00022691"/>
    </source>
</evidence>
<dbReference type="InterPro" id="IPR000571">
    <property type="entry name" value="Znf_CCCH"/>
</dbReference>
<keyword evidence="7 10" id="KW-0949">S-adenosyl-L-methionine</keyword>
<dbReference type="InterPro" id="IPR029063">
    <property type="entry name" value="SAM-dependent_MTases_sf"/>
</dbReference>
<dbReference type="EC" id="2.1.1.211" evidence="10"/>
<dbReference type="GO" id="GO:0141101">
    <property type="term" value="F:tRNA(Ser) (uridine(44)-2'-O-)-methyltransferase activity"/>
    <property type="evidence" value="ECO:0007669"/>
    <property type="project" value="UniProtKB-EC"/>
</dbReference>
<dbReference type="SUPFAM" id="SSF53335">
    <property type="entry name" value="S-adenosyl-L-methionine-dependent methyltransferases"/>
    <property type="match status" value="1"/>
</dbReference>
<sequence>MYENIIAETSVSKECVPNFWKAVDIYLFKTHVVNKKLFGVKTLSVLSLNRLEWSETRVNFDHKLLEEITAVPLAHFVDYTREILIKCVVQATEENPDAASVDHFSQYGNDGLIVLNRLIPKNIGVFKPLDVVCLIDYASFSVLLKCRQTEEENNLFPKMAFELKVVKDTLSIRYASAASFDARSMHWLEEVLLGRMQKWMESAVPTNAIGIRTSSIRSLALVDNLEEYNSLFHELKQKYGLSMVSIWPECTDPQKFVFEDIAIAAYLLMLWRKERADTGEDKLQSFVDIGCGNGLLVYILASEGHRGYGIDLRKRKLWDLYPAATVDLRVQTIVPSSTSLFPDIDWIIGNHSDELSPWIPVIAARSSYSCRFFLLPCCAYEFDGSKYQRQNCRLSQYGDFLNYANKIAKVCGFHVKTDRLRIPSTKRTCLIGASRNYPHSDYNLYDGKIQSFINKRSRTEQVPSNTASESWSANFKPRESTEKVRNCTKVDRTVVDKIVMVVFAELLVKRTVLPEFTDRNWNSGGTMPIADLVRTIPQQHLTALKAECGGLQTLLRNNHQIFRVENGTVQIRVPLKLSEATSEGIVRKMKKVKHFKPVNLKQRLCWFFANHPDGCPLEAGECRFNHG</sequence>
<evidence type="ECO:0000256" key="1">
    <source>
        <dbReference type="ARBA" id="ARBA00002778"/>
    </source>
</evidence>
<dbReference type="STRING" id="41427.A0A182IU91"/>
<evidence type="ECO:0000256" key="10">
    <source>
        <dbReference type="RuleBase" id="RU368004"/>
    </source>
</evidence>
<dbReference type="VEuPathDB" id="VectorBase:AATE005595"/>
<dbReference type="InterPro" id="IPR011671">
    <property type="entry name" value="tRNA_uracil_MeTrfase"/>
</dbReference>
<name>A0A182IU91_ANOAO</name>
<evidence type="ECO:0000256" key="2">
    <source>
        <dbReference type="ARBA" id="ARBA00004496"/>
    </source>
</evidence>
<accession>A0A182IU91</accession>
<dbReference type="PANTHER" id="PTHR21210">
    <property type="entry name" value="TRNA (URACIL-O(2)-)-METHYLTRANSFERASE-RELATED"/>
    <property type="match status" value="1"/>
</dbReference>
<keyword evidence="8 10" id="KW-0819">tRNA processing</keyword>
<reference evidence="11" key="1">
    <citation type="submission" date="2022-08" db="UniProtKB">
        <authorList>
            <consortium name="EnsemblMetazoa"/>
        </authorList>
    </citation>
    <scope>IDENTIFICATION</scope>
    <source>
        <strain evidence="11">EBRO</strain>
    </source>
</reference>
<proteinExistence type="inferred from homology"/>
<evidence type="ECO:0000256" key="5">
    <source>
        <dbReference type="ARBA" id="ARBA00022603"/>
    </source>
</evidence>
<dbReference type="Pfam" id="PF07757">
    <property type="entry name" value="AdoMet_MTase"/>
    <property type="match status" value="1"/>
</dbReference>
<organism evidence="11">
    <name type="scientific">Anopheles atroparvus</name>
    <name type="common">European mosquito</name>
    <dbReference type="NCBI Taxonomy" id="41427"/>
    <lineage>
        <taxon>Eukaryota</taxon>
        <taxon>Metazoa</taxon>
        <taxon>Ecdysozoa</taxon>
        <taxon>Arthropoda</taxon>
        <taxon>Hexapoda</taxon>
        <taxon>Insecta</taxon>
        <taxon>Pterygota</taxon>
        <taxon>Neoptera</taxon>
        <taxon>Endopterygota</taxon>
        <taxon>Diptera</taxon>
        <taxon>Nematocera</taxon>
        <taxon>Culicoidea</taxon>
        <taxon>Culicidae</taxon>
        <taxon>Anophelinae</taxon>
        <taxon>Anopheles</taxon>
    </lineage>
</organism>
<comment type="subcellular location">
    <subcellularLocation>
        <location evidence="2 10">Cytoplasm</location>
    </subcellularLocation>
</comment>
<keyword evidence="4 10" id="KW-0963">Cytoplasm</keyword>
<evidence type="ECO:0000256" key="4">
    <source>
        <dbReference type="ARBA" id="ARBA00022490"/>
    </source>
</evidence>
<keyword evidence="6 10" id="KW-0808">Transferase</keyword>
<comment type="function">
    <text evidence="10">Adenosyl-L-methionine (AdoMet)-dependent tRNA (uracil-O(2)-)-methyltransferase.</text>
</comment>
<evidence type="ECO:0000256" key="9">
    <source>
        <dbReference type="ARBA" id="ARBA00047957"/>
    </source>
</evidence>
<evidence type="ECO:0000313" key="11">
    <source>
        <dbReference type="EnsemblMetazoa" id="AATE005595-PA.1"/>
    </source>
</evidence>
<comment type="function">
    <text evidence="1">Probable adenosyl-L-methionine (AdoMet)-dependent tRNA (uracil-O(2)-)-methyltransferase.</text>
</comment>
<evidence type="ECO:0000256" key="6">
    <source>
        <dbReference type="ARBA" id="ARBA00022679"/>
    </source>
</evidence>
<dbReference type="GO" id="GO:0030488">
    <property type="term" value="P:tRNA methylation"/>
    <property type="evidence" value="ECO:0007669"/>
    <property type="project" value="UniProtKB-UniRule"/>
</dbReference>
<dbReference type="PANTHER" id="PTHR21210:SF0">
    <property type="entry name" value="TRNA (URACIL-O(2)-)-METHYLTRANSFERASE-RELATED"/>
    <property type="match status" value="1"/>
</dbReference>
<comment type="catalytic activity">
    <reaction evidence="9 10">
        <text>uridine(44) in tRNA(Ser) + S-adenosyl-L-methionine = 2'-O-methyluridine(44) in tRNA(Ser) + S-adenosyl-L-homocysteine + H(+)</text>
        <dbReference type="Rhea" id="RHEA:43100"/>
        <dbReference type="Rhea" id="RHEA-COMP:10339"/>
        <dbReference type="Rhea" id="RHEA-COMP:10340"/>
        <dbReference type="ChEBI" id="CHEBI:15378"/>
        <dbReference type="ChEBI" id="CHEBI:57856"/>
        <dbReference type="ChEBI" id="CHEBI:59789"/>
        <dbReference type="ChEBI" id="CHEBI:65315"/>
        <dbReference type="ChEBI" id="CHEBI:74478"/>
        <dbReference type="EC" id="2.1.1.211"/>
    </reaction>
</comment>
<keyword evidence="5 10" id="KW-0489">Methyltransferase</keyword>
<dbReference type="GO" id="GO:0046872">
    <property type="term" value="F:metal ion binding"/>
    <property type="evidence" value="ECO:0007669"/>
    <property type="project" value="InterPro"/>
</dbReference>
<dbReference type="EnsemblMetazoa" id="AATE005595-RA">
    <property type="protein sequence ID" value="AATE005595-PA.1"/>
    <property type="gene ID" value="AATE005595"/>
</dbReference>
<dbReference type="AlphaFoldDB" id="A0A182IU91"/>
<protein>
    <recommendedName>
        <fullName evidence="10">tRNA (uracil-O(2)-)-methyltransferase</fullName>
        <ecNumber evidence="10">2.1.1.211</ecNumber>
    </recommendedName>
</protein>